<feature type="signal peptide" evidence="1">
    <location>
        <begin position="1"/>
        <end position="21"/>
    </location>
</feature>
<dbReference type="EMBL" id="BPLR01007180">
    <property type="protein sequence ID" value="GIY15012.1"/>
    <property type="molecule type" value="Genomic_DNA"/>
</dbReference>
<gene>
    <name evidence="2" type="ORF">CEXT_764451</name>
</gene>
<comment type="caution">
    <text evidence="2">The sequence shown here is derived from an EMBL/GenBank/DDBJ whole genome shotgun (WGS) entry which is preliminary data.</text>
</comment>
<sequence length="107" mass="12021">MPPPSGVAILVVRIPLGLTVGAFEGLADGGRSCGGCIQFWSRSPRLQPRTIWSWRSWSIRERPRTFLTLSEEVIESNSSTALTNFRKHVHKGRMGGDGIYIHKFKLR</sequence>
<name>A0AAV4R431_CAEEX</name>
<protein>
    <recommendedName>
        <fullName evidence="4">Secreted protein</fullName>
    </recommendedName>
</protein>
<keyword evidence="3" id="KW-1185">Reference proteome</keyword>
<organism evidence="2 3">
    <name type="scientific">Caerostris extrusa</name>
    <name type="common">Bark spider</name>
    <name type="synonym">Caerostris bankana</name>
    <dbReference type="NCBI Taxonomy" id="172846"/>
    <lineage>
        <taxon>Eukaryota</taxon>
        <taxon>Metazoa</taxon>
        <taxon>Ecdysozoa</taxon>
        <taxon>Arthropoda</taxon>
        <taxon>Chelicerata</taxon>
        <taxon>Arachnida</taxon>
        <taxon>Araneae</taxon>
        <taxon>Araneomorphae</taxon>
        <taxon>Entelegynae</taxon>
        <taxon>Araneoidea</taxon>
        <taxon>Araneidae</taxon>
        <taxon>Caerostris</taxon>
    </lineage>
</organism>
<dbReference type="AlphaFoldDB" id="A0AAV4R431"/>
<accession>A0AAV4R431</accession>
<evidence type="ECO:0000256" key="1">
    <source>
        <dbReference type="SAM" id="SignalP"/>
    </source>
</evidence>
<evidence type="ECO:0000313" key="2">
    <source>
        <dbReference type="EMBL" id="GIY15012.1"/>
    </source>
</evidence>
<reference evidence="2 3" key="1">
    <citation type="submission" date="2021-06" db="EMBL/GenBank/DDBJ databases">
        <title>Caerostris extrusa draft genome.</title>
        <authorList>
            <person name="Kono N."/>
            <person name="Arakawa K."/>
        </authorList>
    </citation>
    <scope>NUCLEOTIDE SEQUENCE [LARGE SCALE GENOMIC DNA]</scope>
</reference>
<proteinExistence type="predicted"/>
<evidence type="ECO:0008006" key="4">
    <source>
        <dbReference type="Google" id="ProtNLM"/>
    </source>
</evidence>
<keyword evidence="1" id="KW-0732">Signal</keyword>
<evidence type="ECO:0000313" key="3">
    <source>
        <dbReference type="Proteomes" id="UP001054945"/>
    </source>
</evidence>
<dbReference type="Proteomes" id="UP001054945">
    <property type="component" value="Unassembled WGS sequence"/>
</dbReference>
<feature type="chain" id="PRO_5043977483" description="Secreted protein" evidence="1">
    <location>
        <begin position="22"/>
        <end position="107"/>
    </location>
</feature>